<dbReference type="GO" id="GO:0006355">
    <property type="term" value="P:regulation of DNA-templated transcription"/>
    <property type="evidence" value="ECO:0007669"/>
    <property type="project" value="InterPro"/>
</dbReference>
<gene>
    <name evidence="5" type="ORF">SAMN04489742_0576</name>
</gene>
<dbReference type="InterPro" id="IPR016032">
    <property type="entry name" value="Sig_transdc_resp-reg_C-effctor"/>
</dbReference>
<keyword evidence="2" id="KW-0238">DNA-binding</keyword>
<proteinExistence type="predicted"/>
<dbReference type="STRING" id="37928.SAMN04489742_0576"/>
<dbReference type="CDD" id="cd06170">
    <property type="entry name" value="LuxR_C_like"/>
    <property type="match status" value="1"/>
</dbReference>
<keyword evidence="1" id="KW-0805">Transcription regulation</keyword>
<dbReference type="AlphaFoldDB" id="A0A1H0ZUV9"/>
<feature type="domain" description="HTH luxR-type" evidence="4">
    <location>
        <begin position="478"/>
        <end position="543"/>
    </location>
</feature>
<accession>A0A1H0ZUV9</accession>
<dbReference type="Gene3D" id="1.25.40.10">
    <property type="entry name" value="Tetratricopeptide repeat domain"/>
    <property type="match status" value="3"/>
</dbReference>
<evidence type="ECO:0000256" key="2">
    <source>
        <dbReference type="ARBA" id="ARBA00023125"/>
    </source>
</evidence>
<evidence type="ECO:0000313" key="6">
    <source>
        <dbReference type="Proteomes" id="UP000181917"/>
    </source>
</evidence>
<dbReference type="Pfam" id="PF00196">
    <property type="entry name" value="GerE"/>
    <property type="match status" value="1"/>
</dbReference>
<dbReference type="EMBL" id="FNKH01000002">
    <property type="protein sequence ID" value="SDQ31160.1"/>
    <property type="molecule type" value="Genomic_DNA"/>
</dbReference>
<dbReference type="Proteomes" id="UP000181917">
    <property type="component" value="Unassembled WGS sequence"/>
</dbReference>
<dbReference type="SUPFAM" id="SSF46894">
    <property type="entry name" value="C-terminal effector domain of the bipartite response regulators"/>
    <property type="match status" value="1"/>
</dbReference>
<dbReference type="InterPro" id="IPR036388">
    <property type="entry name" value="WH-like_DNA-bd_sf"/>
</dbReference>
<name>A0A1H0ZUV9_9MICC</name>
<dbReference type="KEGG" id="acry:AC20117_14430"/>
<dbReference type="PRINTS" id="PR00038">
    <property type="entry name" value="HTHLUXR"/>
</dbReference>
<evidence type="ECO:0000259" key="4">
    <source>
        <dbReference type="PROSITE" id="PS50043"/>
    </source>
</evidence>
<dbReference type="RefSeq" id="WP_074699151.1">
    <property type="nucleotide sequence ID" value="NZ_CP018863.1"/>
</dbReference>
<evidence type="ECO:0000256" key="3">
    <source>
        <dbReference type="ARBA" id="ARBA00023163"/>
    </source>
</evidence>
<dbReference type="InterPro" id="IPR011990">
    <property type="entry name" value="TPR-like_helical_dom_sf"/>
</dbReference>
<keyword evidence="3" id="KW-0804">Transcription</keyword>
<protein>
    <submittedName>
        <fullName evidence="5">Regulatory protein, luxR family</fullName>
    </submittedName>
</protein>
<dbReference type="SUPFAM" id="SSF48452">
    <property type="entry name" value="TPR-like"/>
    <property type="match status" value="2"/>
</dbReference>
<dbReference type="PANTHER" id="PTHR44688:SF16">
    <property type="entry name" value="DNA-BINDING TRANSCRIPTIONAL ACTIVATOR DEVR_DOSR"/>
    <property type="match status" value="1"/>
</dbReference>
<dbReference type="SMART" id="SM00421">
    <property type="entry name" value="HTH_LUXR"/>
    <property type="match status" value="1"/>
</dbReference>
<organism evidence="5 6">
    <name type="scientific">Crystallibacter crystallopoietes</name>
    <dbReference type="NCBI Taxonomy" id="37928"/>
    <lineage>
        <taxon>Bacteria</taxon>
        <taxon>Bacillati</taxon>
        <taxon>Actinomycetota</taxon>
        <taxon>Actinomycetes</taxon>
        <taxon>Micrococcales</taxon>
        <taxon>Micrococcaceae</taxon>
        <taxon>Crystallibacter</taxon>
    </lineage>
</organism>
<dbReference type="PROSITE" id="PS00622">
    <property type="entry name" value="HTH_LUXR_1"/>
    <property type="match status" value="1"/>
</dbReference>
<dbReference type="InterPro" id="IPR000792">
    <property type="entry name" value="Tscrpt_reg_LuxR_C"/>
</dbReference>
<dbReference type="GO" id="GO:0003677">
    <property type="term" value="F:DNA binding"/>
    <property type="evidence" value="ECO:0007669"/>
    <property type="project" value="UniProtKB-KW"/>
</dbReference>
<evidence type="ECO:0000313" key="5">
    <source>
        <dbReference type="EMBL" id="SDQ31160.1"/>
    </source>
</evidence>
<dbReference type="PROSITE" id="PS50043">
    <property type="entry name" value="HTH_LUXR_2"/>
    <property type="match status" value="1"/>
</dbReference>
<dbReference type="OrthoDB" id="27092at2"/>
<dbReference type="Gene3D" id="1.10.10.10">
    <property type="entry name" value="Winged helix-like DNA-binding domain superfamily/Winged helix DNA-binding domain"/>
    <property type="match status" value="1"/>
</dbReference>
<sequence>MAITESLERGRAACTEHAWDDAYQFLSDADGARSLEAADLERLGVAAYLTGRDEAAVADLERAYQAYLGQGGIERAVRCAFWLGITLLLRGQHARGGGWLGRAQRLVEERLPGSVEQGYLMIPAGLQALEADPASAYETFDKLVAIANEFDDADLTALSRLGLGQALVAMGEAARGVAMLDEAMLCVTAGEVSPIAAGIVYCAVILACRDTFDLGRAQEWTAALSEWCSKQQGLRPYRGQCLVHRSEIMQLHGQWEDAMAEIRRACEHLAAQPGNPVMGMAQYQQAEILRLRGKYADAELAYREAAAYGHNVHPGLALLRLAQGHVQDAHAAIRRVASDAAERPVERAKILAAYVRIALAAGDTNGAKQAAEDLQEIAARFDSQYLQAMAGSVRGTVMVSEGDYTSACTTLRAAWLAWQEVEAPYEGARLRVIMARAYHALGDHDTAEMELDAAAHVFEQLGAAPDLREIAEVSRRSTAQAPGGLSAREIEVLRLVATGATNRGIANTLVISEKTVSRHISNILTKLGLSSRTAAAAFAYDNDLA</sequence>
<dbReference type="PANTHER" id="PTHR44688">
    <property type="entry name" value="DNA-BINDING TRANSCRIPTIONAL ACTIVATOR DEVR_DOSR"/>
    <property type="match status" value="1"/>
</dbReference>
<reference evidence="5 6" key="1">
    <citation type="submission" date="2016-10" db="EMBL/GenBank/DDBJ databases">
        <authorList>
            <person name="de Groot N.N."/>
        </authorList>
    </citation>
    <scope>NUCLEOTIDE SEQUENCE [LARGE SCALE GENOMIC DNA]</scope>
    <source>
        <strain evidence="5 6">DSM 20117</strain>
    </source>
</reference>
<keyword evidence="6" id="KW-1185">Reference proteome</keyword>
<evidence type="ECO:0000256" key="1">
    <source>
        <dbReference type="ARBA" id="ARBA00023015"/>
    </source>
</evidence>